<gene>
    <name evidence="1" type="ORF">FOH10_16135</name>
</gene>
<organism evidence="1 2">
    <name type="scientific">Nocardia otitidiscaviarum</name>
    <dbReference type="NCBI Taxonomy" id="1823"/>
    <lineage>
        <taxon>Bacteria</taxon>
        <taxon>Bacillati</taxon>
        <taxon>Actinomycetota</taxon>
        <taxon>Actinomycetes</taxon>
        <taxon>Mycobacteriales</taxon>
        <taxon>Nocardiaceae</taxon>
        <taxon>Nocardia</taxon>
    </lineage>
</organism>
<sequence>MTEELSPHDLLSSGHYGQDAIRAVESLKDTGREANCPEFTDRLASILIDGLRVLDSLPRDEPFWRGTNAVATLYKLGNHAVERLEATPDDRTARWVLVASALAAGSSDGGLSWLGPLITADAVVVHDAVMIADIVQNLIGLNASEALRQACAGVDREELRRRAPADGDAASGRVLALLEGDQ</sequence>
<reference evidence="1 2" key="1">
    <citation type="submission" date="2019-07" db="EMBL/GenBank/DDBJ databases">
        <title>Complete Genome Sequence and Methylome Analysis of Nocardia otitidis-caviarum NEB252.</title>
        <authorList>
            <person name="Fomenkov A."/>
            <person name="Anton B.P."/>
            <person name="Vincze T."/>
            <person name="Roberts R.J."/>
        </authorList>
    </citation>
    <scope>NUCLEOTIDE SEQUENCE [LARGE SCALE GENOMIC DNA]</scope>
    <source>
        <strain evidence="1 2">NEB252</strain>
    </source>
</reference>
<evidence type="ECO:0000313" key="1">
    <source>
        <dbReference type="EMBL" id="QDP80011.1"/>
    </source>
</evidence>
<dbReference type="KEGG" id="nod:FOH10_16135"/>
<protein>
    <submittedName>
        <fullName evidence="1">Uncharacterized protein</fullName>
    </submittedName>
</protein>
<name>A0A516NM91_9NOCA</name>
<dbReference type="GeneID" id="80333906"/>
<dbReference type="AlphaFoldDB" id="A0A516NM91"/>
<accession>A0A516NM91</accession>
<proteinExistence type="predicted"/>
<dbReference type="Proteomes" id="UP000317039">
    <property type="component" value="Chromosome"/>
</dbReference>
<dbReference type="EMBL" id="CP041695">
    <property type="protein sequence ID" value="QDP80011.1"/>
    <property type="molecule type" value="Genomic_DNA"/>
</dbReference>
<evidence type="ECO:0000313" key="2">
    <source>
        <dbReference type="Proteomes" id="UP000317039"/>
    </source>
</evidence>
<dbReference type="RefSeq" id="WP_143981347.1">
    <property type="nucleotide sequence ID" value="NZ_CP041695.1"/>
</dbReference>